<protein>
    <recommendedName>
        <fullName evidence="4">HTH tetR-type domain-containing protein</fullName>
    </recommendedName>
</protein>
<organism evidence="5 6">
    <name type="scientific">Secundilactobacillus collinoides DSM 20515 = JCM 1123</name>
    <dbReference type="NCBI Taxonomy" id="1423733"/>
    <lineage>
        <taxon>Bacteria</taxon>
        <taxon>Bacillati</taxon>
        <taxon>Bacillota</taxon>
        <taxon>Bacilli</taxon>
        <taxon>Lactobacillales</taxon>
        <taxon>Lactobacillaceae</taxon>
        <taxon>Secundilactobacillus</taxon>
    </lineage>
</organism>
<evidence type="ECO:0000256" key="2">
    <source>
        <dbReference type="PROSITE-ProRule" id="PRU00335"/>
    </source>
</evidence>
<feature type="DNA-binding region" description="H-T-H motif" evidence="2">
    <location>
        <begin position="37"/>
        <end position="56"/>
    </location>
</feature>
<dbReference type="Gene3D" id="1.10.357.10">
    <property type="entry name" value="Tetracycline Repressor, domain 2"/>
    <property type="match status" value="1"/>
</dbReference>
<dbReference type="PANTHER" id="PTHR43479:SF7">
    <property type="entry name" value="TETR-FAMILY TRANSCRIPTIONAL REGULATOR"/>
    <property type="match status" value="1"/>
</dbReference>
<feature type="region of interest" description="Disordered" evidence="3">
    <location>
        <begin position="205"/>
        <end position="227"/>
    </location>
</feature>
<evidence type="ECO:0000259" key="4">
    <source>
        <dbReference type="PROSITE" id="PS50977"/>
    </source>
</evidence>
<dbReference type="InterPro" id="IPR009057">
    <property type="entry name" value="Homeodomain-like_sf"/>
</dbReference>
<dbReference type="InterPro" id="IPR001647">
    <property type="entry name" value="HTH_TetR"/>
</dbReference>
<sequence>MPSENNTKSDRRTLKTKRALKKTFIELLDQKPIDKITVAELAEKSDIGRGTFYIHYQDVYDLYDTIVSDTLSDLIQIFDKTYPPKGSDNFHDLSKQLVSYIVERKQIFTALTTGGTDTDVLSQLNRLMAYKVLESEDISSDDYLANTAAHFASHAMLGVIVEWLQEEDDSKKITLHQLVNLIAIDVSVLHKVNLKSKRINNLKNQLQRPTNGDADAMEDETWPEELK</sequence>
<dbReference type="InterPro" id="IPR050624">
    <property type="entry name" value="HTH-type_Tx_Regulator"/>
</dbReference>
<dbReference type="GO" id="GO:0003677">
    <property type="term" value="F:DNA binding"/>
    <property type="evidence" value="ECO:0007669"/>
    <property type="project" value="UniProtKB-UniRule"/>
</dbReference>
<name>A0A0R2BAM4_SECCO</name>
<keyword evidence="1 2" id="KW-0238">DNA-binding</keyword>
<dbReference type="PROSITE" id="PS50977">
    <property type="entry name" value="HTH_TETR_2"/>
    <property type="match status" value="1"/>
</dbReference>
<dbReference type="PANTHER" id="PTHR43479">
    <property type="entry name" value="ACREF/ENVCD OPERON REPRESSOR-RELATED"/>
    <property type="match status" value="1"/>
</dbReference>
<evidence type="ECO:0000256" key="3">
    <source>
        <dbReference type="SAM" id="MobiDB-lite"/>
    </source>
</evidence>
<reference evidence="5 6" key="1">
    <citation type="journal article" date="2015" name="Genome Announc.">
        <title>Expanding the biotechnology potential of lactobacilli through comparative genomics of 213 strains and associated genera.</title>
        <authorList>
            <person name="Sun Z."/>
            <person name="Harris H.M."/>
            <person name="McCann A."/>
            <person name="Guo C."/>
            <person name="Argimon S."/>
            <person name="Zhang W."/>
            <person name="Yang X."/>
            <person name="Jeffery I.B."/>
            <person name="Cooney J.C."/>
            <person name="Kagawa T.F."/>
            <person name="Liu W."/>
            <person name="Song Y."/>
            <person name="Salvetti E."/>
            <person name="Wrobel A."/>
            <person name="Rasinkangas P."/>
            <person name="Parkhill J."/>
            <person name="Rea M.C."/>
            <person name="O'Sullivan O."/>
            <person name="Ritari J."/>
            <person name="Douillard F.P."/>
            <person name="Paul Ross R."/>
            <person name="Yang R."/>
            <person name="Briner A.E."/>
            <person name="Felis G.E."/>
            <person name="de Vos W.M."/>
            <person name="Barrangou R."/>
            <person name="Klaenhammer T.R."/>
            <person name="Caufield P.W."/>
            <person name="Cui Y."/>
            <person name="Zhang H."/>
            <person name="O'Toole P.W."/>
        </authorList>
    </citation>
    <scope>NUCLEOTIDE SEQUENCE [LARGE SCALE GENOMIC DNA]</scope>
    <source>
        <strain evidence="5 6">DSM 20515</strain>
    </source>
</reference>
<comment type="caution">
    <text evidence="5">The sequence shown here is derived from an EMBL/GenBank/DDBJ whole genome shotgun (WGS) entry which is preliminary data.</text>
</comment>
<dbReference type="EMBL" id="AYYR01000030">
    <property type="protein sequence ID" value="KRM76328.1"/>
    <property type="molecule type" value="Genomic_DNA"/>
</dbReference>
<evidence type="ECO:0000313" key="6">
    <source>
        <dbReference type="Proteomes" id="UP000051845"/>
    </source>
</evidence>
<dbReference type="PATRIC" id="fig|1423733.4.peg.1777"/>
<dbReference type="Proteomes" id="UP000051845">
    <property type="component" value="Unassembled WGS sequence"/>
</dbReference>
<evidence type="ECO:0000313" key="5">
    <source>
        <dbReference type="EMBL" id="KRM76328.1"/>
    </source>
</evidence>
<dbReference type="RefSeq" id="WP_054760614.1">
    <property type="nucleotide sequence ID" value="NZ_AYYR01000030.1"/>
</dbReference>
<feature type="domain" description="HTH tetR-type" evidence="4">
    <location>
        <begin position="14"/>
        <end position="74"/>
    </location>
</feature>
<dbReference type="AlphaFoldDB" id="A0A0R2BAM4"/>
<accession>A0A0R2BAM4</accession>
<evidence type="ECO:0000256" key="1">
    <source>
        <dbReference type="ARBA" id="ARBA00023125"/>
    </source>
</evidence>
<gene>
    <name evidence="5" type="ORF">FC82_GL001688</name>
</gene>
<feature type="compositionally biased region" description="Acidic residues" evidence="3">
    <location>
        <begin position="215"/>
        <end position="227"/>
    </location>
</feature>
<dbReference type="SUPFAM" id="SSF46689">
    <property type="entry name" value="Homeodomain-like"/>
    <property type="match status" value="1"/>
</dbReference>
<proteinExistence type="predicted"/>